<sequence length="302" mass="32588">MTAAAGEAPGIDPVAHVTEVVRRSGSSFTLGMRILPRERREAMFAIYAFCREVDDVADEPNPDAVKLALLADWRREIDALYEGRPGRPTTRALAGPVRRFGLPKDEFVAVIDGMEMDVVSPLHAPDMETLRLYCRRVAGAVGLLSLHAFGAEEPEARGFAVALGEALQLTNILRDVEEDAGRDRLYLPGDLLRRHGIDPSAGGATGVAAVLAHPGLDAACRDLAAVARARFAEADRALASCARAPLRPALLMMGIYEDVLNRLERRGWHGNDGALRVGKASKLWAALAGGLLRPPWRPPIAN</sequence>
<dbReference type="PANTHER" id="PTHR31480">
    <property type="entry name" value="BIFUNCTIONAL LYCOPENE CYCLASE/PHYTOENE SYNTHASE"/>
    <property type="match status" value="1"/>
</dbReference>
<dbReference type="EC" id="2.5.1.103" evidence="2"/>
<dbReference type="Pfam" id="PF00494">
    <property type="entry name" value="SQS_PSY"/>
    <property type="match status" value="1"/>
</dbReference>
<dbReference type="CDD" id="cd00683">
    <property type="entry name" value="Trans_IPPS_HH"/>
    <property type="match status" value="1"/>
</dbReference>
<dbReference type="SFLD" id="SFLDG01018">
    <property type="entry name" value="Squalene/Phytoene_Synthase_Lik"/>
    <property type="match status" value="1"/>
</dbReference>
<dbReference type="Gene3D" id="1.10.600.10">
    <property type="entry name" value="Farnesyl Diphosphate Synthase"/>
    <property type="match status" value="1"/>
</dbReference>
<keyword evidence="1 2" id="KW-0808">Transferase</keyword>
<dbReference type="InterPro" id="IPR019845">
    <property type="entry name" value="Squalene/phytoene_synthase_CS"/>
</dbReference>
<name>A0ABX2TGL8_9PROT</name>
<evidence type="ECO:0000256" key="1">
    <source>
        <dbReference type="ARBA" id="ARBA00022679"/>
    </source>
</evidence>
<dbReference type="NCBIfam" id="TIGR03465">
    <property type="entry name" value="HpnD"/>
    <property type="match status" value="1"/>
</dbReference>
<dbReference type="InterPro" id="IPR017828">
    <property type="entry name" value="SQ_synth_HpnD-like"/>
</dbReference>
<proteinExistence type="predicted"/>
<dbReference type="GO" id="GO:0016740">
    <property type="term" value="F:transferase activity"/>
    <property type="evidence" value="ECO:0007669"/>
    <property type="project" value="UniProtKB-KW"/>
</dbReference>
<dbReference type="SUPFAM" id="SSF48576">
    <property type="entry name" value="Terpenoid synthases"/>
    <property type="match status" value="1"/>
</dbReference>
<gene>
    <name evidence="2" type="primary">hpnD</name>
    <name evidence="2" type="ORF">HND93_27110</name>
</gene>
<accession>A0ABX2TGL8</accession>
<dbReference type="SFLD" id="SFLDS00005">
    <property type="entry name" value="Isoprenoid_Synthase_Type_I"/>
    <property type="match status" value="1"/>
</dbReference>
<dbReference type="Proteomes" id="UP000584642">
    <property type="component" value="Unassembled WGS sequence"/>
</dbReference>
<protein>
    <submittedName>
        <fullName evidence="2">Presqualene diphosphate synthase HpnD</fullName>
        <ecNumber evidence="2">2.5.1.103</ecNumber>
    </submittedName>
</protein>
<dbReference type="RefSeq" id="WP_180285164.1">
    <property type="nucleotide sequence ID" value="NZ_JABFDB010000027.1"/>
</dbReference>
<keyword evidence="3" id="KW-1185">Reference proteome</keyword>
<reference evidence="2 3" key="1">
    <citation type="submission" date="2020-05" db="EMBL/GenBank/DDBJ databases">
        <title>Azospirillum oleiclasticum sp. nov, a nitrogen-fixing and heavy crude oil-emulsifying bacterium isolated from the crude oil of Yumen Oilfield.</title>
        <authorList>
            <person name="Wu D."/>
            <person name="Cai M."/>
            <person name="Zhang X."/>
        </authorList>
    </citation>
    <scope>NUCLEOTIDE SEQUENCE [LARGE SCALE GENOMIC DNA]</scope>
    <source>
        <strain evidence="2 3">ROY-1-1-2</strain>
    </source>
</reference>
<evidence type="ECO:0000313" key="2">
    <source>
        <dbReference type="EMBL" id="NYZ23386.1"/>
    </source>
</evidence>
<evidence type="ECO:0000313" key="3">
    <source>
        <dbReference type="Proteomes" id="UP000584642"/>
    </source>
</evidence>
<dbReference type="SFLD" id="SFLDG01212">
    <property type="entry name" value="Phytoene_synthase_like"/>
    <property type="match status" value="1"/>
</dbReference>
<dbReference type="InterPro" id="IPR044843">
    <property type="entry name" value="Trans_IPPS_bact-type"/>
</dbReference>
<dbReference type="InterPro" id="IPR033904">
    <property type="entry name" value="Trans_IPPS_HH"/>
</dbReference>
<organism evidence="2 3">
    <name type="scientific">Azospirillum oleiclasticum</name>
    <dbReference type="NCBI Taxonomy" id="2735135"/>
    <lineage>
        <taxon>Bacteria</taxon>
        <taxon>Pseudomonadati</taxon>
        <taxon>Pseudomonadota</taxon>
        <taxon>Alphaproteobacteria</taxon>
        <taxon>Rhodospirillales</taxon>
        <taxon>Azospirillaceae</taxon>
        <taxon>Azospirillum</taxon>
    </lineage>
</organism>
<dbReference type="InterPro" id="IPR002060">
    <property type="entry name" value="Squ/phyt_synthse"/>
</dbReference>
<dbReference type="InterPro" id="IPR008949">
    <property type="entry name" value="Isoprenoid_synthase_dom_sf"/>
</dbReference>
<dbReference type="EMBL" id="JABFDB010000027">
    <property type="protein sequence ID" value="NYZ23386.1"/>
    <property type="molecule type" value="Genomic_DNA"/>
</dbReference>
<comment type="caution">
    <text evidence="2">The sequence shown here is derived from an EMBL/GenBank/DDBJ whole genome shotgun (WGS) entry which is preliminary data.</text>
</comment>
<dbReference type="PROSITE" id="PS01045">
    <property type="entry name" value="SQUALEN_PHYTOEN_SYN_2"/>
    <property type="match status" value="1"/>
</dbReference>